<dbReference type="PROSITE" id="PS51078">
    <property type="entry name" value="ICLR_ED"/>
    <property type="match status" value="1"/>
</dbReference>
<evidence type="ECO:0000313" key="6">
    <source>
        <dbReference type="EMBL" id="MBD3844474.1"/>
    </source>
</evidence>
<dbReference type="Gene3D" id="3.30.450.40">
    <property type="match status" value="1"/>
</dbReference>
<keyword evidence="1" id="KW-0805">Transcription regulation</keyword>
<reference evidence="6" key="1">
    <citation type="submission" date="2020-09" db="EMBL/GenBank/DDBJ databases">
        <title>Bosea spartocytisi sp. nov. a root nodule endophyte of Spartocytisus supranubius in the high mountain ecosystem fo the Teide National Park (Canary Islands, Spain).</title>
        <authorList>
            <person name="Pulido-Suarez L."/>
            <person name="Peix A."/>
            <person name="Igual J.M."/>
            <person name="Socas-Perez N."/>
            <person name="Velazquez E."/>
            <person name="Flores-Felix J.D."/>
            <person name="Leon-Barrios M."/>
        </authorList>
    </citation>
    <scope>NUCLEOTIDE SEQUENCE</scope>
    <source>
        <strain evidence="6">SSUT16</strain>
    </source>
</reference>
<accession>A0A927E910</accession>
<keyword evidence="7" id="KW-1185">Reference proteome</keyword>
<dbReference type="AlphaFoldDB" id="A0A927E910"/>
<keyword evidence="2" id="KW-0238">DNA-binding</keyword>
<sequence>MSYIISAVDRALQVLEIVAENQNIGLSELARLSGTTKTLAFRMATTLEARGFLIKDPSEKTYSLGYKPLYLSERVQYQSPLVKAANPVLDDLAIRTRENVSLHVREGLGTICLAIRQSPQPIRLYAELGRPGPLHVGGSPKLLLAFAPKDVQDAVLADKLEAFTASTVVDPKRLAVILDRIRSDGYNISHGDLDFGAFSVAAPIRDHAGRVIASVSVAGPQSRLTDDLESFYVRLLLEAADEISKKLGWLPQAAAE</sequence>
<dbReference type="SUPFAM" id="SSF46785">
    <property type="entry name" value="Winged helix' DNA-binding domain"/>
    <property type="match status" value="1"/>
</dbReference>
<dbReference type="Proteomes" id="UP000619295">
    <property type="component" value="Unassembled WGS sequence"/>
</dbReference>
<protein>
    <submittedName>
        <fullName evidence="6">IclR family transcriptional regulator</fullName>
    </submittedName>
</protein>
<evidence type="ECO:0000313" key="7">
    <source>
        <dbReference type="Proteomes" id="UP000619295"/>
    </source>
</evidence>
<dbReference type="SUPFAM" id="SSF55781">
    <property type="entry name" value="GAF domain-like"/>
    <property type="match status" value="1"/>
</dbReference>
<name>A0A927E910_9HYPH</name>
<dbReference type="PANTHER" id="PTHR30136">
    <property type="entry name" value="HELIX-TURN-HELIX TRANSCRIPTIONAL REGULATOR, ICLR FAMILY"/>
    <property type="match status" value="1"/>
</dbReference>
<dbReference type="InterPro" id="IPR050707">
    <property type="entry name" value="HTH_MetabolicPath_Reg"/>
</dbReference>
<dbReference type="EMBL" id="JACXWY010000001">
    <property type="protein sequence ID" value="MBD3844474.1"/>
    <property type="molecule type" value="Genomic_DNA"/>
</dbReference>
<dbReference type="InterPro" id="IPR036390">
    <property type="entry name" value="WH_DNA-bd_sf"/>
</dbReference>
<dbReference type="InterPro" id="IPR014757">
    <property type="entry name" value="Tscrpt_reg_IclR_C"/>
</dbReference>
<dbReference type="GO" id="GO:0003700">
    <property type="term" value="F:DNA-binding transcription factor activity"/>
    <property type="evidence" value="ECO:0007669"/>
    <property type="project" value="TreeGrafter"/>
</dbReference>
<comment type="caution">
    <text evidence="6">The sequence shown here is derived from an EMBL/GenBank/DDBJ whole genome shotgun (WGS) entry which is preliminary data.</text>
</comment>
<dbReference type="PROSITE" id="PS51077">
    <property type="entry name" value="HTH_ICLR"/>
    <property type="match status" value="1"/>
</dbReference>
<dbReference type="RefSeq" id="WP_191123215.1">
    <property type="nucleotide sequence ID" value="NZ_JACXWY010000001.1"/>
</dbReference>
<gene>
    <name evidence="6" type="ORF">IED13_02090</name>
</gene>
<dbReference type="GO" id="GO:0003677">
    <property type="term" value="F:DNA binding"/>
    <property type="evidence" value="ECO:0007669"/>
    <property type="project" value="UniProtKB-KW"/>
</dbReference>
<feature type="domain" description="IclR-ED" evidence="5">
    <location>
        <begin position="67"/>
        <end position="249"/>
    </location>
</feature>
<dbReference type="GO" id="GO:0045892">
    <property type="term" value="P:negative regulation of DNA-templated transcription"/>
    <property type="evidence" value="ECO:0007669"/>
    <property type="project" value="TreeGrafter"/>
</dbReference>
<dbReference type="SMART" id="SM00346">
    <property type="entry name" value="HTH_ICLR"/>
    <property type="match status" value="1"/>
</dbReference>
<keyword evidence="3" id="KW-0804">Transcription</keyword>
<evidence type="ECO:0000256" key="2">
    <source>
        <dbReference type="ARBA" id="ARBA00023125"/>
    </source>
</evidence>
<feature type="domain" description="HTH iclR-type" evidence="4">
    <location>
        <begin position="5"/>
        <end position="66"/>
    </location>
</feature>
<dbReference type="InterPro" id="IPR029016">
    <property type="entry name" value="GAF-like_dom_sf"/>
</dbReference>
<evidence type="ECO:0000256" key="1">
    <source>
        <dbReference type="ARBA" id="ARBA00023015"/>
    </source>
</evidence>
<organism evidence="6 7">
    <name type="scientific">Bosea spartocytisi</name>
    <dbReference type="NCBI Taxonomy" id="2773451"/>
    <lineage>
        <taxon>Bacteria</taxon>
        <taxon>Pseudomonadati</taxon>
        <taxon>Pseudomonadota</taxon>
        <taxon>Alphaproteobacteria</taxon>
        <taxon>Hyphomicrobiales</taxon>
        <taxon>Boseaceae</taxon>
        <taxon>Bosea</taxon>
    </lineage>
</organism>
<proteinExistence type="predicted"/>
<dbReference type="Gene3D" id="1.10.10.10">
    <property type="entry name" value="Winged helix-like DNA-binding domain superfamily/Winged helix DNA-binding domain"/>
    <property type="match status" value="1"/>
</dbReference>
<dbReference type="InterPro" id="IPR005471">
    <property type="entry name" value="Tscrpt_reg_IclR_N"/>
</dbReference>
<dbReference type="InterPro" id="IPR036388">
    <property type="entry name" value="WH-like_DNA-bd_sf"/>
</dbReference>
<dbReference type="Pfam" id="PF09339">
    <property type="entry name" value="HTH_IclR"/>
    <property type="match status" value="1"/>
</dbReference>
<evidence type="ECO:0000256" key="3">
    <source>
        <dbReference type="ARBA" id="ARBA00023163"/>
    </source>
</evidence>
<dbReference type="PANTHER" id="PTHR30136:SF24">
    <property type="entry name" value="HTH-TYPE TRANSCRIPTIONAL REPRESSOR ALLR"/>
    <property type="match status" value="1"/>
</dbReference>
<evidence type="ECO:0000259" key="4">
    <source>
        <dbReference type="PROSITE" id="PS51077"/>
    </source>
</evidence>
<evidence type="ECO:0000259" key="5">
    <source>
        <dbReference type="PROSITE" id="PS51078"/>
    </source>
</evidence>
<dbReference type="Pfam" id="PF01614">
    <property type="entry name" value="IclR_C"/>
    <property type="match status" value="1"/>
</dbReference>